<comment type="caution">
    <text evidence="3">The sequence shown here is derived from an EMBL/GenBank/DDBJ whole genome shotgun (WGS) entry which is preliminary data.</text>
</comment>
<dbReference type="STRING" id="83449.BON30_29240"/>
<protein>
    <submittedName>
        <fullName evidence="3">Peptidoglycan-binding protein LysM</fullName>
    </submittedName>
</protein>
<dbReference type="OrthoDB" id="9815778at2"/>
<proteinExistence type="predicted"/>
<name>A0A1L9B558_9BACT</name>
<dbReference type="CDD" id="cd00118">
    <property type="entry name" value="LysM"/>
    <property type="match status" value="1"/>
</dbReference>
<dbReference type="Proteomes" id="UP000182229">
    <property type="component" value="Unassembled WGS sequence"/>
</dbReference>
<reference evidence="3 4" key="2">
    <citation type="submission" date="2016-12" db="EMBL/GenBank/DDBJ databases">
        <title>Draft Genome Sequence of Cystobacter ferrugineus Strain Cbfe23.</title>
        <authorList>
            <person name="Akbar S."/>
            <person name="Dowd S.E."/>
            <person name="Stevens D.C."/>
        </authorList>
    </citation>
    <scope>NUCLEOTIDE SEQUENCE [LARGE SCALE GENOMIC DNA]</scope>
    <source>
        <strain evidence="3 4">Cbfe23</strain>
    </source>
</reference>
<dbReference type="Gene3D" id="3.10.350.10">
    <property type="entry name" value="LysM domain"/>
    <property type="match status" value="1"/>
</dbReference>
<evidence type="ECO:0000259" key="2">
    <source>
        <dbReference type="PROSITE" id="PS51782"/>
    </source>
</evidence>
<dbReference type="AlphaFoldDB" id="A0A1L9B558"/>
<dbReference type="Gene3D" id="3.90.1720.10">
    <property type="entry name" value="endopeptidase domain like (from Nostoc punctiforme)"/>
    <property type="match status" value="1"/>
</dbReference>
<dbReference type="EMBL" id="MPIN01000008">
    <property type="protein sequence ID" value="OJH37376.1"/>
    <property type="molecule type" value="Genomic_DNA"/>
</dbReference>
<evidence type="ECO:0000313" key="4">
    <source>
        <dbReference type="Proteomes" id="UP000182229"/>
    </source>
</evidence>
<dbReference type="SMART" id="SM00257">
    <property type="entry name" value="LysM"/>
    <property type="match status" value="1"/>
</dbReference>
<dbReference type="SUPFAM" id="SSF54106">
    <property type="entry name" value="LysM domain"/>
    <property type="match status" value="1"/>
</dbReference>
<evidence type="ECO:0000256" key="1">
    <source>
        <dbReference type="SAM" id="MobiDB-lite"/>
    </source>
</evidence>
<sequence length="238" mass="25265">MDYRIKAGDTLSHIAATRKTSVSALMKANPQIKDANLIVAGKTLRLPGSSDGFDDMPTKNPGGKSATKRNDKTSTSGSPASGASSDGTKGPKGSPYDIAKNHLNKNAGSLKLEKKGVGADMDDGVGNKVNCANFVSACLEQAGMISNSQHHNSVRGLQQNLDNDKDFKRVSLKDAKPGDVVSLKTGPGLDDRHVVLFAGWKNGKPEFIGSNNRNADGTQRITMSQADYPILSIHQYRA</sequence>
<gene>
    <name evidence="3" type="ORF">BON30_29240</name>
</gene>
<feature type="domain" description="LysM" evidence="2">
    <location>
        <begin position="1"/>
        <end position="46"/>
    </location>
</feature>
<reference evidence="4" key="1">
    <citation type="submission" date="2016-11" db="EMBL/GenBank/DDBJ databases">
        <authorList>
            <person name="Shukria A."/>
            <person name="Stevens D.C."/>
        </authorList>
    </citation>
    <scope>NUCLEOTIDE SEQUENCE [LARGE SCALE GENOMIC DNA]</scope>
    <source>
        <strain evidence="4">Cbfe23</strain>
    </source>
</reference>
<dbReference type="PROSITE" id="PS51782">
    <property type="entry name" value="LYSM"/>
    <property type="match status" value="1"/>
</dbReference>
<keyword evidence="4" id="KW-1185">Reference proteome</keyword>
<feature type="compositionally biased region" description="Low complexity" evidence="1">
    <location>
        <begin position="73"/>
        <end position="85"/>
    </location>
</feature>
<dbReference type="Pfam" id="PF01476">
    <property type="entry name" value="LysM"/>
    <property type="match status" value="1"/>
</dbReference>
<feature type="region of interest" description="Disordered" evidence="1">
    <location>
        <begin position="46"/>
        <end position="101"/>
    </location>
</feature>
<dbReference type="InterPro" id="IPR036779">
    <property type="entry name" value="LysM_dom_sf"/>
</dbReference>
<dbReference type="InterPro" id="IPR018392">
    <property type="entry name" value="LysM"/>
</dbReference>
<evidence type="ECO:0000313" key="3">
    <source>
        <dbReference type="EMBL" id="OJH37376.1"/>
    </source>
</evidence>
<organism evidence="3 4">
    <name type="scientific">Cystobacter ferrugineus</name>
    <dbReference type="NCBI Taxonomy" id="83449"/>
    <lineage>
        <taxon>Bacteria</taxon>
        <taxon>Pseudomonadati</taxon>
        <taxon>Myxococcota</taxon>
        <taxon>Myxococcia</taxon>
        <taxon>Myxococcales</taxon>
        <taxon>Cystobacterineae</taxon>
        <taxon>Archangiaceae</taxon>
        <taxon>Cystobacter</taxon>
    </lineage>
</organism>
<dbReference type="RefSeq" id="WP_071901710.1">
    <property type="nucleotide sequence ID" value="NZ_MPIN01000008.1"/>
</dbReference>
<accession>A0A1L9B558</accession>